<dbReference type="SUPFAM" id="SSF50978">
    <property type="entry name" value="WD40 repeat-like"/>
    <property type="match status" value="1"/>
</dbReference>
<sequence length="135" mass="14410">MASGSIDATVRLWDSEAARCITKMDGHSSEVRSVAWCPDGKTLASGSIDMTIRLWDTSRGNCAAVLRGHCGCVFSVAFSPDGLTLASGGRDKNVRLWDVSAGGELITVLQVGQNRGSSSYPIDPIVYDLSRNEVM</sequence>
<evidence type="ECO:0000313" key="4">
    <source>
        <dbReference type="EMBL" id="GIL56287.1"/>
    </source>
</evidence>
<keyword evidence="2" id="KW-0677">Repeat</keyword>
<dbReference type="Gene3D" id="2.130.10.10">
    <property type="entry name" value="YVTN repeat-like/Quinoprotein amine dehydrogenase"/>
    <property type="match status" value="1"/>
</dbReference>
<dbReference type="InterPro" id="IPR019775">
    <property type="entry name" value="WD40_repeat_CS"/>
</dbReference>
<feature type="repeat" description="WD" evidence="3">
    <location>
        <begin position="1"/>
        <end position="23"/>
    </location>
</feature>
<evidence type="ECO:0000256" key="2">
    <source>
        <dbReference type="ARBA" id="ARBA00022737"/>
    </source>
</evidence>
<evidence type="ECO:0000256" key="1">
    <source>
        <dbReference type="ARBA" id="ARBA00022574"/>
    </source>
</evidence>
<dbReference type="SMART" id="SM00320">
    <property type="entry name" value="WD40"/>
    <property type="match status" value="2"/>
</dbReference>
<dbReference type="PROSITE" id="PS50082">
    <property type="entry name" value="WD_REPEATS_2"/>
    <property type="match status" value="3"/>
</dbReference>
<dbReference type="InterPro" id="IPR036322">
    <property type="entry name" value="WD40_repeat_dom_sf"/>
</dbReference>
<gene>
    <name evidence="4" type="ORF">Vafri_11626</name>
</gene>
<evidence type="ECO:0000256" key="3">
    <source>
        <dbReference type="PROSITE-ProRule" id="PRU00221"/>
    </source>
</evidence>
<dbReference type="InterPro" id="IPR020472">
    <property type="entry name" value="WD40_PAC1"/>
</dbReference>
<feature type="repeat" description="WD" evidence="3">
    <location>
        <begin position="24"/>
        <end position="65"/>
    </location>
</feature>
<keyword evidence="5" id="KW-1185">Reference proteome</keyword>
<reference evidence="4" key="1">
    <citation type="journal article" date="2021" name="Proc. Natl. Acad. Sci. U.S.A.">
        <title>Three genomes in the algal genus Volvox reveal the fate of a haploid sex-determining region after a transition to homothallism.</title>
        <authorList>
            <person name="Yamamoto K."/>
            <person name="Hamaji T."/>
            <person name="Kawai-Toyooka H."/>
            <person name="Matsuzaki R."/>
            <person name="Takahashi F."/>
            <person name="Nishimura Y."/>
            <person name="Kawachi M."/>
            <person name="Noguchi H."/>
            <person name="Minakuchi Y."/>
            <person name="Umen J.G."/>
            <person name="Toyoda A."/>
            <person name="Nozaki H."/>
        </authorList>
    </citation>
    <scope>NUCLEOTIDE SEQUENCE</scope>
    <source>
        <strain evidence="4">NIES-3780</strain>
    </source>
</reference>
<dbReference type="PRINTS" id="PR00320">
    <property type="entry name" value="GPROTEINBRPT"/>
</dbReference>
<dbReference type="PROSITE" id="PS50294">
    <property type="entry name" value="WD_REPEATS_REGION"/>
    <property type="match status" value="3"/>
</dbReference>
<dbReference type="PANTHER" id="PTHR19879:SF9">
    <property type="entry name" value="TRANSCRIPTION INITIATION FACTOR TFIID SUBUNIT 5"/>
    <property type="match status" value="1"/>
</dbReference>
<dbReference type="Pfam" id="PF00400">
    <property type="entry name" value="WD40"/>
    <property type="match status" value="2"/>
</dbReference>
<accession>A0A8J4F1M3</accession>
<dbReference type="PANTHER" id="PTHR19879">
    <property type="entry name" value="TRANSCRIPTION INITIATION FACTOR TFIID"/>
    <property type="match status" value="1"/>
</dbReference>
<dbReference type="InterPro" id="IPR001680">
    <property type="entry name" value="WD40_rpt"/>
</dbReference>
<comment type="caution">
    <text evidence="4">The sequence shown here is derived from an EMBL/GenBank/DDBJ whole genome shotgun (WGS) entry which is preliminary data.</text>
</comment>
<name>A0A8J4F1M3_9CHLO</name>
<dbReference type="InterPro" id="IPR015943">
    <property type="entry name" value="WD40/YVTN_repeat-like_dom_sf"/>
</dbReference>
<dbReference type="AlphaFoldDB" id="A0A8J4F1M3"/>
<keyword evidence="1 3" id="KW-0853">WD repeat</keyword>
<dbReference type="EMBL" id="BNCO01000024">
    <property type="protein sequence ID" value="GIL56287.1"/>
    <property type="molecule type" value="Genomic_DNA"/>
</dbReference>
<dbReference type="Proteomes" id="UP000747399">
    <property type="component" value="Unassembled WGS sequence"/>
</dbReference>
<organism evidence="4 5">
    <name type="scientific">Volvox africanus</name>
    <dbReference type="NCBI Taxonomy" id="51714"/>
    <lineage>
        <taxon>Eukaryota</taxon>
        <taxon>Viridiplantae</taxon>
        <taxon>Chlorophyta</taxon>
        <taxon>core chlorophytes</taxon>
        <taxon>Chlorophyceae</taxon>
        <taxon>CS clade</taxon>
        <taxon>Chlamydomonadales</taxon>
        <taxon>Volvocaceae</taxon>
        <taxon>Volvox</taxon>
    </lineage>
</organism>
<proteinExistence type="predicted"/>
<evidence type="ECO:0000313" key="5">
    <source>
        <dbReference type="Proteomes" id="UP000747399"/>
    </source>
</evidence>
<protein>
    <submittedName>
        <fullName evidence="4">Uncharacterized protein</fullName>
    </submittedName>
</protein>
<feature type="repeat" description="WD" evidence="3">
    <location>
        <begin position="66"/>
        <end position="107"/>
    </location>
</feature>
<dbReference type="PROSITE" id="PS00678">
    <property type="entry name" value="WD_REPEATS_1"/>
    <property type="match status" value="1"/>
</dbReference>